<proteinExistence type="predicted"/>
<dbReference type="InterPro" id="IPR013642">
    <property type="entry name" value="CLCA_N"/>
</dbReference>
<dbReference type="Proteomes" id="UP000000305">
    <property type="component" value="Unassembled WGS sequence"/>
</dbReference>
<dbReference type="AlphaFoldDB" id="E9HAU4"/>
<evidence type="ECO:0000313" key="6">
    <source>
        <dbReference type="Proteomes" id="UP000000305"/>
    </source>
</evidence>
<feature type="compositionally biased region" description="Polar residues" evidence="1">
    <location>
        <begin position="1208"/>
        <end position="1221"/>
    </location>
</feature>
<feature type="signal peptide" evidence="3">
    <location>
        <begin position="1"/>
        <end position="24"/>
    </location>
</feature>
<evidence type="ECO:0000256" key="1">
    <source>
        <dbReference type="SAM" id="MobiDB-lite"/>
    </source>
</evidence>
<feature type="compositionally biased region" description="Polar residues" evidence="1">
    <location>
        <begin position="1145"/>
        <end position="1154"/>
    </location>
</feature>
<reference evidence="5 6" key="1">
    <citation type="journal article" date="2011" name="Science">
        <title>The ecoresponsive genome of Daphnia pulex.</title>
        <authorList>
            <person name="Colbourne J.K."/>
            <person name="Pfrender M.E."/>
            <person name="Gilbert D."/>
            <person name="Thomas W.K."/>
            <person name="Tucker A."/>
            <person name="Oakley T.H."/>
            <person name="Tokishita S."/>
            <person name="Aerts A."/>
            <person name="Arnold G.J."/>
            <person name="Basu M.K."/>
            <person name="Bauer D.J."/>
            <person name="Caceres C.E."/>
            <person name="Carmel L."/>
            <person name="Casola C."/>
            <person name="Choi J.H."/>
            <person name="Detter J.C."/>
            <person name="Dong Q."/>
            <person name="Dusheyko S."/>
            <person name="Eads B.D."/>
            <person name="Frohlich T."/>
            <person name="Geiler-Samerotte K.A."/>
            <person name="Gerlach D."/>
            <person name="Hatcher P."/>
            <person name="Jogdeo S."/>
            <person name="Krijgsveld J."/>
            <person name="Kriventseva E.V."/>
            <person name="Kultz D."/>
            <person name="Laforsch C."/>
            <person name="Lindquist E."/>
            <person name="Lopez J."/>
            <person name="Manak J.R."/>
            <person name="Muller J."/>
            <person name="Pangilinan J."/>
            <person name="Patwardhan R.P."/>
            <person name="Pitluck S."/>
            <person name="Pritham E.J."/>
            <person name="Rechtsteiner A."/>
            <person name="Rho M."/>
            <person name="Rogozin I.B."/>
            <person name="Sakarya O."/>
            <person name="Salamov A."/>
            <person name="Schaack S."/>
            <person name="Shapiro H."/>
            <person name="Shiga Y."/>
            <person name="Skalitzky C."/>
            <person name="Smith Z."/>
            <person name="Souvorov A."/>
            <person name="Sung W."/>
            <person name="Tang Z."/>
            <person name="Tsuchiya D."/>
            <person name="Tu H."/>
            <person name="Vos H."/>
            <person name="Wang M."/>
            <person name="Wolf Y.I."/>
            <person name="Yamagata H."/>
            <person name="Yamada T."/>
            <person name="Ye Y."/>
            <person name="Shaw J.R."/>
            <person name="Andrews J."/>
            <person name="Crease T.J."/>
            <person name="Tang H."/>
            <person name="Lucas S.M."/>
            <person name="Robertson H.M."/>
            <person name="Bork P."/>
            <person name="Koonin E.V."/>
            <person name="Zdobnov E.M."/>
            <person name="Grigoriev I.V."/>
            <person name="Lynch M."/>
            <person name="Boore J.L."/>
        </authorList>
    </citation>
    <scope>NUCLEOTIDE SEQUENCE [LARGE SCALE GENOMIC DNA]</scope>
</reference>
<feature type="region of interest" description="Disordered" evidence="1">
    <location>
        <begin position="923"/>
        <end position="1015"/>
    </location>
</feature>
<feature type="compositionally biased region" description="Basic and acidic residues" evidence="1">
    <location>
        <begin position="965"/>
        <end position="980"/>
    </location>
</feature>
<keyword evidence="2" id="KW-0472">Membrane</keyword>
<evidence type="ECO:0000313" key="5">
    <source>
        <dbReference type="EMBL" id="EFX71090.1"/>
    </source>
</evidence>
<evidence type="ECO:0000256" key="2">
    <source>
        <dbReference type="SAM" id="Phobius"/>
    </source>
</evidence>
<feature type="chain" id="PRO_5003241001" description="Calcium-activated chloride channel N-terminal domain-containing protein" evidence="3">
    <location>
        <begin position="25"/>
        <end position="1221"/>
    </location>
</feature>
<dbReference type="InterPro" id="IPR013783">
    <property type="entry name" value="Ig-like_fold"/>
</dbReference>
<feature type="domain" description="Calcium-activated chloride channel N-terminal" evidence="4">
    <location>
        <begin position="31"/>
        <end position="298"/>
    </location>
</feature>
<feature type="compositionally biased region" description="Low complexity" evidence="1">
    <location>
        <begin position="981"/>
        <end position="998"/>
    </location>
</feature>
<organism evidence="5 6">
    <name type="scientific">Daphnia pulex</name>
    <name type="common">Water flea</name>
    <dbReference type="NCBI Taxonomy" id="6669"/>
    <lineage>
        <taxon>Eukaryota</taxon>
        <taxon>Metazoa</taxon>
        <taxon>Ecdysozoa</taxon>
        <taxon>Arthropoda</taxon>
        <taxon>Crustacea</taxon>
        <taxon>Branchiopoda</taxon>
        <taxon>Diplostraca</taxon>
        <taxon>Cladocera</taxon>
        <taxon>Anomopoda</taxon>
        <taxon>Daphniidae</taxon>
        <taxon>Daphnia</taxon>
    </lineage>
</organism>
<dbReference type="OrthoDB" id="687730at2759"/>
<dbReference type="PhylomeDB" id="E9HAU4"/>
<protein>
    <recommendedName>
        <fullName evidence="4">Calcium-activated chloride channel N-terminal domain-containing protein</fullName>
    </recommendedName>
</protein>
<dbReference type="InterPro" id="IPR053081">
    <property type="entry name" value="SIM_Modulators"/>
</dbReference>
<dbReference type="Gene3D" id="2.60.40.10">
    <property type="entry name" value="Immunoglobulins"/>
    <property type="match status" value="1"/>
</dbReference>
<gene>
    <name evidence="5" type="ORF">DAPPUDRAFT_112057</name>
</gene>
<dbReference type="PANTHER" id="PTHR36982:SF4">
    <property type="entry name" value="CLCA DOMAIN-CONTAINING PROTEIN"/>
    <property type="match status" value="1"/>
</dbReference>
<feature type="compositionally biased region" description="Pro residues" evidence="1">
    <location>
        <begin position="1167"/>
        <end position="1177"/>
    </location>
</feature>
<dbReference type="STRING" id="6669.E9HAU4"/>
<dbReference type="PANTHER" id="PTHR36982">
    <property type="entry name" value="CLCA DOMAIN-CONTAINING PROTEIN"/>
    <property type="match status" value="1"/>
</dbReference>
<keyword evidence="2" id="KW-1133">Transmembrane helix</keyword>
<accession>E9HAU4</accession>
<keyword evidence="2" id="KW-0812">Transmembrane</keyword>
<dbReference type="HOGENOM" id="CLU_007470_0_0_1"/>
<name>E9HAU4_DAPPU</name>
<dbReference type="KEGG" id="dpx:DAPPUDRAFT_112057"/>
<keyword evidence="3" id="KW-0732">Signal</keyword>
<feature type="transmembrane region" description="Helical" evidence="2">
    <location>
        <begin position="889"/>
        <end position="913"/>
    </location>
</feature>
<evidence type="ECO:0000259" key="4">
    <source>
        <dbReference type="Pfam" id="PF08434"/>
    </source>
</evidence>
<dbReference type="Pfam" id="PF08434">
    <property type="entry name" value="CLCA"/>
    <property type="match status" value="1"/>
</dbReference>
<dbReference type="EMBL" id="GL732613">
    <property type="protein sequence ID" value="EFX71090.1"/>
    <property type="molecule type" value="Genomic_DNA"/>
</dbReference>
<evidence type="ECO:0000256" key="3">
    <source>
        <dbReference type="SAM" id="SignalP"/>
    </source>
</evidence>
<dbReference type="InParanoid" id="E9HAU4"/>
<dbReference type="eggNOG" id="ENOG502QRRD">
    <property type="taxonomic scope" value="Eukaryota"/>
</dbReference>
<keyword evidence="6" id="KW-1185">Reference proteome</keyword>
<feature type="region of interest" description="Disordered" evidence="1">
    <location>
        <begin position="1140"/>
        <end position="1221"/>
    </location>
</feature>
<sequence>MDERNTGLGFLVILALALVLPATSHVTSSYVTLTRDGYQNVVVSIEENSGFASCQEGLDTVKELIRSTSKSFAQALERPAYFGNVTIIFPDSWAADPLCSPLLTSANVSDLPWARSHRADIRVTPDHPVFGWQPHSFQYGLCQQSGLPINVPSSFLTTDTVLAKGIRMAREWAHYRYGVFDEGGMPSDQRHPAGYLTYQTESSDKILRPNTCSDLKTPSGSWSSENCQSTSTADSTCEFVADVNNPDIRSSLMYRPDLDHMEKFCTKENHDDSVPSKLSYHCGRLSASEVIYKHSDFNPGVTPANTSADITFNVIQNPFSGYHVVLDMASFKDAKSFEIARSSLMQFVSFFVDPIWLSVDVYNGYNVTELQPPIVLDSLIKSELLLEIAYLEYAASSSDKFGDALSRAQSRAYSGQDVIILTAVQTFSSLSTWVKSYEDNKVNAHLVHFGVSTTKVDIAQLTRYGSSNFVPNVINNRAMSAYSWAVNTLQSIYGKTRTDRAKIFEQSVIQNSTSTDLNKTGSFYLDSPSSRLLVSLYCMDASNAVNVESFTLVQPNGLRNKTTYPMAFEDFYTFTMESALEPLPQGLWRFEIIFLSILARPSDKRLDIWAEPANSSQIQLRTWNSALDNQPLDFTKAPVGLYAQLTQDNKPIRGANITAFVYASDSGGSTSSLLAEIPLMDEGISDVTSGDGIYSGFMTKPSNSSFSYSVYYWAYGVNSLAQVDNGVYSRQPTTGSVIPMSDPVPAAIQFNRFEYGPSFQLTTLPTNGFDQIPPQRITDLTILSYDSSSRTAVLGWTASKDNYGTGDFVTNYRLERSIGTRETVTTDYPSLAIVDGTVNVTVEVPSVNEGEYVKYRVQGRDSFNYGEVSNVVSLAGPAPSTGGLSTAGLWAIIGTFIALVVIILIIVLIRCCCPVEAKRRKRQAQRKMRNLFSSNDTATRRAEDTPVTRYQSPPPPVQSWTSSDMNRDGGDPPAVRRESHSSSSSSDKVRPQQQPQVEVRQKKANPAPGSIQGSERIYFGREDIDRMTTAQRSETYSERLDGAAKPIVYERPYKPNPVSSRPVSSQVTSKGFSYIHGPNNKPLSQSETNLYYTDVTLRPPQRADGVPQPSSAQSSLASTLRAGLRVNEEWRDSNNIIYTDPRFDGQSNGQSSFDPQLHPANQVGLPPALPTVPPPNFPRMYNSDVGYADDHRSSHMSMDQYGVDPQRMSRSSSKPSLVSAV</sequence>